<dbReference type="InterPro" id="IPR016635">
    <property type="entry name" value="AP_complex_ssu"/>
</dbReference>
<evidence type="ECO:0000259" key="7">
    <source>
        <dbReference type="Pfam" id="PF01217"/>
    </source>
</evidence>
<evidence type="ECO:0000256" key="6">
    <source>
        <dbReference type="PIRNR" id="PIRNR015588"/>
    </source>
</evidence>
<dbReference type="Proteomes" id="UP000245609">
    <property type="component" value="Unassembled WGS sequence"/>
</dbReference>
<dbReference type="Gene3D" id="3.30.450.60">
    <property type="match status" value="1"/>
</dbReference>
<dbReference type="PROSITE" id="PS00989">
    <property type="entry name" value="CLAT_ADAPTOR_S"/>
    <property type="match status" value="1"/>
</dbReference>
<dbReference type="Pfam" id="PF01217">
    <property type="entry name" value="Clat_adaptor_s"/>
    <property type="match status" value="1"/>
</dbReference>
<comment type="subcellular location">
    <subcellularLocation>
        <location evidence="1">Endomembrane system</location>
    </subcellularLocation>
</comment>
<evidence type="ECO:0000313" key="8">
    <source>
        <dbReference type="EMBL" id="PVV01470.1"/>
    </source>
</evidence>
<dbReference type="FunFam" id="3.30.450.60:FF:000001">
    <property type="entry name" value="AP complex subunit sigma"/>
    <property type="match status" value="1"/>
</dbReference>
<dbReference type="InterPro" id="IPR000804">
    <property type="entry name" value="Clathrin_sm-chain_CS"/>
</dbReference>
<evidence type="ECO:0000256" key="5">
    <source>
        <dbReference type="ARBA" id="ARBA00023136"/>
    </source>
</evidence>
<dbReference type="SUPFAM" id="SSF64356">
    <property type="entry name" value="SNARE-like"/>
    <property type="match status" value="1"/>
</dbReference>
<dbReference type="GO" id="GO:0006886">
    <property type="term" value="P:intracellular protein transport"/>
    <property type="evidence" value="ECO:0007669"/>
    <property type="project" value="UniProtKB-UniRule"/>
</dbReference>
<keyword evidence="5 6" id="KW-0472">Membrane</keyword>
<dbReference type="AlphaFoldDB" id="A0A2T9ZA78"/>
<dbReference type="PIRSF" id="PIRSF015588">
    <property type="entry name" value="AP_complex_sigma"/>
    <property type="match status" value="1"/>
</dbReference>
<sequence length="154" mass="17892">MIKAVMIFNNFGKPRLLKCYEQMDTGLLQSILRETFNLVSKRSATMCNFLEGNTQIKSHDIMIIYRQYATLYFVFVADTSESELGILDLIQLFVETLNRCFNNVCELDLVFHYYEINSILSEIIMGGMVLETRINEIVKAIKANNMKLRSLKNR</sequence>
<dbReference type="STRING" id="133381.A0A2T9ZA78"/>
<comment type="caution">
    <text evidence="8">The sequence shown here is derived from an EMBL/GenBank/DDBJ whole genome shotgun (WGS) entry which is preliminary data.</text>
</comment>
<evidence type="ECO:0000256" key="3">
    <source>
        <dbReference type="ARBA" id="ARBA00022448"/>
    </source>
</evidence>
<reference evidence="8 9" key="1">
    <citation type="journal article" date="2018" name="MBio">
        <title>Comparative Genomics Reveals the Core Gene Toolbox for the Fungus-Insect Symbiosis.</title>
        <authorList>
            <person name="Wang Y."/>
            <person name="Stata M."/>
            <person name="Wang W."/>
            <person name="Stajich J.E."/>
            <person name="White M.M."/>
            <person name="Moncalvo J.M."/>
        </authorList>
    </citation>
    <scope>NUCLEOTIDE SEQUENCE [LARGE SCALE GENOMIC DNA]</scope>
    <source>
        <strain evidence="8 9">SC-DP-2</strain>
    </source>
</reference>
<protein>
    <recommendedName>
        <fullName evidence="6">AP complex subunit sigma</fullName>
    </recommendedName>
</protein>
<evidence type="ECO:0000313" key="9">
    <source>
        <dbReference type="Proteomes" id="UP000245609"/>
    </source>
</evidence>
<proteinExistence type="inferred from homology"/>
<feature type="domain" description="AP complex mu/sigma subunit" evidence="7">
    <location>
        <begin position="1"/>
        <end position="144"/>
    </location>
</feature>
<dbReference type="EMBL" id="MBFS01001045">
    <property type="protein sequence ID" value="PVV01470.1"/>
    <property type="molecule type" value="Genomic_DNA"/>
</dbReference>
<evidence type="ECO:0000256" key="4">
    <source>
        <dbReference type="ARBA" id="ARBA00022927"/>
    </source>
</evidence>
<dbReference type="GO" id="GO:0016192">
    <property type="term" value="P:vesicle-mediated transport"/>
    <property type="evidence" value="ECO:0007669"/>
    <property type="project" value="InterPro"/>
</dbReference>
<dbReference type="GO" id="GO:0030117">
    <property type="term" value="C:membrane coat"/>
    <property type="evidence" value="ECO:0007669"/>
    <property type="project" value="InterPro"/>
</dbReference>
<dbReference type="OrthoDB" id="10261046at2759"/>
<organism evidence="8 9">
    <name type="scientific">Smittium megazygosporum</name>
    <dbReference type="NCBI Taxonomy" id="133381"/>
    <lineage>
        <taxon>Eukaryota</taxon>
        <taxon>Fungi</taxon>
        <taxon>Fungi incertae sedis</taxon>
        <taxon>Zoopagomycota</taxon>
        <taxon>Kickxellomycotina</taxon>
        <taxon>Harpellomycetes</taxon>
        <taxon>Harpellales</taxon>
        <taxon>Legeriomycetaceae</taxon>
        <taxon>Smittium</taxon>
    </lineage>
</organism>
<comment type="similarity">
    <text evidence="2 6">Belongs to the adaptor complexes small subunit family.</text>
</comment>
<keyword evidence="9" id="KW-1185">Reference proteome</keyword>
<gene>
    <name evidence="8" type="ORF">BB560_004109</name>
</gene>
<evidence type="ECO:0000256" key="2">
    <source>
        <dbReference type="ARBA" id="ARBA00006972"/>
    </source>
</evidence>
<accession>A0A2T9ZA78</accession>
<name>A0A2T9ZA78_9FUNG</name>
<dbReference type="InterPro" id="IPR022775">
    <property type="entry name" value="AP_mu_sigma_su"/>
</dbReference>
<keyword evidence="4 6" id="KW-0653">Protein transport</keyword>
<keyword evidence="3 6" id="KW-0813">Transport</keyword>
<dbReference type="PANTHER" id="PTHR11753">
    <property type="entry name" value="ADAPTOR COMPLEXES SMALL SUBUNIT FAMILY"/>
    <property type="match status" value="1"/>
</dbReference>
<dbReference type="GO" id="GO:0012505">
    <property type="term" value="C:endomembrane system"/>
    <property type="evidence" value="ECO:0007669"/>
    <property type="project" value="UniProtKB-SubCell"/>
</dbReference>
<evidence type="ECO:0000256" key="1">
    <source>
        <dbReference type="ARBA" id="ARBA00004308"/>
    </source>
</evidence>
<dbReference type="InterPro" id="IPR011012">
    <property type="entry name" value="Longin-like_dom_sf"/>
</dbReference>